<evidence type="ECO:0000313" key="2">
    <source>
        <dbReference type="EMBL" id="SHJ24888.1"/>
    </source>
</evidence>
<proteinExistence type="predicted"/>
<dbReference type="AlphaFoldDB" id="A0A1M6HRV4"/>
<keyword evidence="1" id="KW-0812">Transmembrane</keyword>
<evidence type="ECO:0000256" key="1">
    <source>
        <dbReference type="SAM" id="Phobius"/>
    </source>
</evidence>
<keyword evidence="1" id="KW-1133">Transmembrane helix</keyword>
<dbReference type="OrthoDB" id="1905571at2"/>
<dbReference type="EMBL" id="FQZB01000007">
    <property type="protein sequence ID" value="SHJ24888.1"/>
    <property type="molecule type" value="Genomic_DNA"/>
</dbReference>
<name>A0A1M6HRV4_9CLOT</name>
<organism evidence="2 3">
    <name type="scientific">Clostridium cavendishii DSM 21758</name>
    <dbReference type="NCBI Taxonomy" id="1121302"/>
    <lineage>
        <taxon>Bacteria</taxon>
        <taxon>Bacillati</taxon>
        <taxon>Bacillota</taxon>
        <taxon>Clostridia</taxon>
        <taxon>Eubacteriales</taxon>
        <taxon>Clostridiaceae</taxon>
        <taxon>Clostridium</taxon>
    </lineage>
</organism>
<sequence length="242" mass="27291">MNSTIMQNKKLWNPKSFIIFSVFFSLLPAGIMYSLNFGRSGNNKKQNISLTLTIVGFIILTALAVLLPIPDTISKAIYFGINVGAGIYFMNDQKSLYENYIQNGGKRASYLIPIIISVLLLVLSIVAIIYSSYIPDKSITYDKSQIYYTNNVTKSEAQKLGDYLKEQGVFSSNSESDMKIDKKKDVYIFSLIINDDSINNKEVTDSMPLISKELSENVFNNKKVQVDLCDTRFKVLKSFNSN</sequence>
<feature type="transmembrane region" description="Helical" evidence="1">
    <location>
        <begin position="16"/>
        <end position="35"/>
    </location>
</feature>
<feature type="transmembrane region" description="Helical" evidence="1">
    <location>
        <begin position="47"/>
        <end position="67"/>
    </location>
</feature>
<dbReference type="RefSeq" id="WP_072986115.1">
    <property type="nucleotide sequence ID" value="NZ_FQZB01000007.1"/>
</dbReference>
<accession>A0A1M6HRV4</accession>
<feature type="transmembrane region" description="Helical" evidence="1">
    <location>
        <begin position="73"/>
        <end position="90"/>
    </location>
</feature>
<reference evidence="2 3" key="1">
    <citation type="submission" date="2016-11" db="EMBL/GenBank/DDBJ databases">
        <authorList>
            <person name="Jaros S."/>
            <person name="Januszkiewicz K."/>
            <person name="Wedrychowicz H."/>
        </authorList>
    </citation>
    <scope>NUCLEOTIDE SEQUENCE [LARGE SCALE GENOMIC DNA]</scope>
    <source>
        <strain evidence="2 3">DSM 21758</strain>
    </source>
</reference>
<protein>
    <submittedName>
        <fullName evidence="2">Uncharacterized protein</fullName>
    </submittedName>
</protein>
<dbReference type="STRING" id="1121302.SAMN02745163_01558"/>
<evidence type="ECO:0000313" key="3">
    <source>
        <dbReference type="Proteomes" id="UP000184310"/>
    </source>
</evidence>
<feature type="transmembrane region" description="Helical" evidence="1">
    <location>
        <begin position="110"/>
        <end position="133"/>
    </location>
</feature>
<dbReference type="Proteomes" id="UP000184310">
    <property type="component" value="Unassembled WGS sequence"/>
</dbReference>
<gene>
    <name evidence="2" type="ORF">SAMN02745163_01558</name>
</gene>
<keyword evidence="3" id="KW-1185">Reference proteome</keyword>
<keyword evidence="1" id="KW-0472">Membrane</keyword>